<evidence type="ECO:0000256" key="4">
    <source>
        <dbReference type="ARBA" id="ARBA00022519"/>
    </source>
</evidence>
<evidence type="ECO:0000256" key="6">
    <source>
        <dbReference type="SAM" id="Phobius"/>
    </source>
</evidence>
<evidence type="ECO:0000313" key="9">
    <source>
        <dbReference type="Proteomes" id="UP000277582"/>
    </source>
</evidence>
<keyword evidence="5 6" id="KW-0472">Membrane</keyword>
<dbReference type="PANTHER" id="PTHR30024">
    <property type="entry name" value="ALIPHATIC SULFONATES-BINDING PROTEIN-RELATED"/>
    <property type="match status" value="1"/>
</dbReference>
<evidence type="ECO:0000313" key="10">
    <source>
        <dbReference type="Proteomes" id="UP000316217"/>
    </source>
</evidence>
<dbReference type="AlphaFoldDB" id="A0A429GFT8"/>
<dbReference type="CDD" id="cd13553">
    <property type="entry name" value="PBP2_NrtA_CpmA_like"/>
    <property type="match status" value="1"/>
</dbReference>
<dbReference type="Gene3D" id="3.40.190.10">
    <property type="entry name" value="Periplasmic binding protein-like II"/>
    <property type="match status" value="2"/>
</dbReference>
<evidence type="ECO:0000256" key="5">
    <source>
        <dbReference type="ARBA" id="ARBA00023136"/>
    </source>
</evidence>
<name>A0A429GFT8_9CREN</name>
<evidence type="ECO:0000313" key="7">
    <source>
        <dbReference type="EMBL" id="RSN72791.1"/>
    </source>
</evidence>
<sequence length="361" mass="39418">MKIFKFPFLSSREVIKIRKGTFVVLLIIALAAALLSYYLYFSAGKKAIKQIPVSCQPSWHHTAIYLIKEKGWDVKILGVNITLTVFPSGPPQMEAFGAGQHVIAYVGATPPLPLLAKGMDAKIVAVANTEGSSIIAVPEFQYTGPSSLEGKTIMTYPPGSIQYTVLMKWLTDNGVNVSKVNVKSGGPAEILEALRAKAVDLGFAPDPTPYNAVVNGYGKIVISSKDMVPGHPCCVVLMRGDFIRENKEVAVKFLALHIIAEEYISDPRNKEEVVSLLVKYLGISREVAENFPGTTNFQTDPRNKNWLNGMDLLCDELYKLGITKDSNGNPVRLAPKDIVDSALYGEALKLVPQIKKELGLP</sequence>
<protein>
    <submittedName>
        <fullName evidence="7">ABC transporter substrate-binding protein</fullName>
    </submittedName>
</protein>
<feature type="transmembrane region" description="Helical" evidence="6">
    <location>
        <begin position="21"/>
        <end position="40"/>
    </location>
</feature>
<keyword evidence="6" id="KW-0812">Transmembrane</keyword>
<keyword evidence="9" id="KW-1185">Reference proteome</keyword>
<comment type="caution">
    <text evidence="7">The sequence shown here is derived from an EMBL/GenBank/DDBJ whole genome shotgun (WGS) entry which is preliminary data.</text>
</comment>
<proteinExistence type="predicted"/>
<dbReference type="Proteomes" id="UP000277582">
    <property type="component" value="Unassembled WGS sequence"/>
</dbReference>
<evidence type="ECO:0000256" key="1">
    <source>
        <dbReference type="ARBA" id="ARBA00004308"/>
    </source>
</evidence>
<dbReference type="EMBL" id="RCOS01000137">
    <property type="protein sequence ID" value="RSN72791.1"/>
    <property type="molecule type" value="Genomic_DNA"/>
</dbReference>
<evidence type="ECO:0000256" key="3">
    <source>
        <dbReference type="ARBA" id="ARBA00022475"/>
    </source>
</evidence>
<evidence type="ECO:0000256" key="2">
    <source>
        <dbReference type="ARBA" id="ARBA00022448"/>
    </source>
</evidence>
<keyword evidence="3" id="KW-1003">Cell membrane</keyword>
<dbReference type="InterPro" id="IPR044527">
    <property type="entry name" value="NrtA/CpmA_ABC-bd_dom"/>
</dbReference>
<keyword evidence="4" id="KW-0997">Cell inner membrane</keyword>
<keyword evidence="2" id="KW-0813">Transport</keyword>
<evidence type="ECO:0000313" key="8">
    <source>
        <dbReference type="EMBL" id="RZN62178.1"/>
    </source>
</evidence>
<gene>
    <name evidence="7" type="ORF">D6D85_12145</name>
    <name evidence="8" type="ORF">EF810_03530</name>
</gene>
<reference evidence="8 10" key="2">
    <citation type="journal article" date="2019" name="Nat. Microbiol.">
        <title>Wide diversity of methane and short-chain alkane metabolisms in uncultured archaea.</title>
        <authorList>
            <person name="Borrel G."/>
            <person name="Adam P.S."/>
            <person name="McKay L.J."/>
            <person name="Chen L.X."/>
            <person name="Sierra-Garcia I.N."/>
            <person name="Sieber C.M."/>
            <person name="Letourneur Q."/>
            <person name="Ghozlane A."/>
            <person name="Andersen G.L."/>
            <person name="Li W.J."/>
            <person name="Hallam S.J."/>
            <person name="Muyzer G."/>
            <person name="de Oliveira V.M."/>
            <person name="Inskeep W.P."/>
            <person name="Banfield J.F."/>
            <person name="Gribaldo S."/>
        </authorList>
    </citation>
    <scope>NUCLEOTIDE SEQUENCE [LARGE SCALE GENOMIC DNA]</scope>
    <source>
        <strain evidence="8">NM4</strain>
    </source>
</reference>
<dbReference type="SUPFAM" id="SSF53850">
    <property type="entry name" value="Periplasmic binding protein-like II"/>
    <property type="match status" value="1"/>
</dbReference>
<dbReference type="PANTHER" id="PTHR30024:SF42">
    <property type="entry name" value="ALIPHATIC SULFONATES-BINDING PROTEIN-RELATED"/>
    <property type="match status" value="1"/>
</dbReference>
<dbReference type="GO" id="GO:0012505">
    <property type="term" value="C:endomembrane system"/>
    <property type="evidence" value="ECO:0007669"/>
    <property type="project" value="UniProtKB-SubCell"/>
</dbReference>
<accession>A0A429GFT8</accession>
<dbReference type="Proteomes" id="UP000316217">
    <property type="component" value="Unassembled WGS sequence"/>
</dbReference>
<keyword evidence="6" id="KW-1133">Transmembrane helix</keyword>
<organism evidence="7 9">
    <name type="scientific">Candidatus Methanodesulfokora washburnensis</name>
    <dbReference type="NCBI Taxonomy" id="2478471"/>
    <lineage>
        <taxon>Archaea</taxon>
        <taxon>Thermoproteota</taxon>
        <taxon>Candidatus Korarchaeia</taxon>
        <taxon>Candidatus Korarchaeia incertae sedis</taxon>
        <taxon>Candidatus Methanodesulfokora</taxon>
    </lineage>
</organism>
<comment type="subcellular location">
    <subcellularLocation>
        <location evidence="1">Endomembrane system</location>
    </subcellularLocation>
</comment>
<dbReference type="Pfam" id="PF13379">
    <property type="entry name" value="NMT1_2"/>
    <property type="match status" value="1"/>
</dbReference>
<reference evidence="7 9" key="1">
    <citation type="submission" date="2018-10" db="EMBL/GenBank/DDBJ databases">
        <title>Co-occurring genomic capacity for anaerobic methane metabolism and dissimilatory sulfite reduction discovered in the Korarchaeota.</title>
        <authorList>
            <person name="Mckay L.J."/>
            <person name="Dlakic M."/>
            <person name="Fields M.W."/>
            <person name="Delmont T.O."/>
            <person name="Eren A.M."/>
            <person name="Jay Z.J."/>
            <person name="Klingelsmith K.B."/>
            <person name="Rusch D.B."/>
            <person name="Inskeep W.P."/>
        </authorList>
    </citation>
    <scope>NUCLEOTIDE SEQUENCE [LARGE SCALE GENOMIC DNA]</scope>
    <source>
        <strain evidence="7 9">MDKW</strain>
    </source>
</reference>
<dbReference type="EMBL" id="RXII01000053">
    <property type="protein sequence ID" value="RZN62178.1"/>
    <property type="molecule type" value="Genomic_DNA"/>
</dbReference>